<reference evidence="1 2" key="1">
    <citation type="submission" date="2019-02" db="EMBL/GenBank/DDBJ databases">
        <title>Genome sequencing of the rare red list fungi Phellinidium pouzarii.</title>
        <authorList>
            <person name="Buettner E."/>
            <person name="Kellner H."/>
        </authorList>
    </citation>
    <scope>NUCLEOTIDE SEQUENCE [LARGE SCALE GENOMIC DNA]</scope>
    <source>
        <strain evidence="1 2">DSM 108285</strain>
    </source>
</reference>
<organism evidence="1 2">
    <name type="scientific">Phellinidium pouzarii</name>
    <dbReference type="NCBI Taxonomy" id="167371"/>
    <lineage>
        <taxon>Eukaryota</taxon>
        <taxon>Fungi</taxon>
        <taxon>Dikarya</taxon>
        <taxon>Basidiomycota</taxon>
        <taxon>Agaricomycotina</taxon>
        <taxon>Agaricomycetes</taxon>
        <taxon>Hymenochaetales</taxon>
        <taxon>Hymenochaetaceae</taxon>
        <taxon>Phellinidium</taxon>
    </lineage>
</organism>
<gene>
    <name evidence="1" type="ORF">EW145_g6536</name>
</gene>
<comment type="caution">
    <text evidence="1">The sequence shown here is derived from an EMBL/GenBank/DDBJ whole genome shotgun (WGS) entry which is preliminary data.</text>
</comment>
<accession>A0A4S4KWB6</accession>
<sequence length="129" mass="14486">MDTGIIHAFKAHYQHLYVLGVLDCDEEGVENICQIDQLEEMNLATQAWAYVTSKTIENYWQHENILNYSKKSIPIEPSFNDDTGLTKAVADLQNALEKLSIGTTTAKSVHTVEELLDIAGENVTKAEWC</sequence>
<protein>
    <recommendedName>
        <fullName evidence="3">DDE-1 domain-containing protein</fullName>
    </recommendedName>
</protein>
<dbReference type="Proteomes" id="UP000308199">
    <property type="component" value="Unassembled WGS sequence"/>
</dbReference>
<name>A0A4S4KWB6_9AGAM</name>
<evidence type="ECO:0008006" key="3">
    <source>
        <dbReference type="Google" id="ProtNLM"/>
    </source>
</evidence>
<dbReference type="AlphaFoldDB" id="A0A4S4KWB6"/>
<keyword evidence="2" id="KW-1185">Reference proteome</keyword>
<proteinExistence type="predicted"/>
<evidence type="ECO:0000313" key="1">
    <source>
        <dbReference type="EMBL" id="THH03092.1"/>
    </source>
</evidence>
<evidence type="ECO:0000313" key="2">
    <source>
        <dbReference type="Proteomes" id="UP000308199"/>
    </source>
</evidence>
<dbReference type="OrthoDB" id="162969at2759"/>
<dbReference type="EMBL" id="SGPK01000503">
    <property type="protein sequence ID" value="THH03092.1"/>
    <property type="molecule type" value="Genomic_DNA"/>
</dbReference>